<accession>A0A225W0W1</accession>
<proteinExistence type="predicted"/>
<keyword evidence="2" id="KW-1185">Reference proteome</keyword>
<gene>
    <name evidence="1" type="ORF">PHMEG_00015596</name>
</gene>
<dbReference type="Proteomes" id="UP000198211">
    <property type="component" value="Unassembled WGS sequence"/>
</dbReference>
<organism evidence="1 2">
    <name type="scientific">Phytophthora megakarya</name>
    <dbReference type="NCBI Taxonomy" id="4795"/>
    <lineage>
        <taxon>Eukaryota</taxon>
        <taxon>Sar</taxon>
        <taxon>Stramenopiles</taxon>
        <taxon>Oomycota</taxon>
        <taxon>Peronosporomycetes</taxon>
        <taxon>Peronosporales</taxon>
        <taxon>Peronosporaceae</taxon>
        <taxon>Phytophthora</taxon>
    </lineage>
</organism>
<evidence type="ECO:0000313" key="2">
    <source>
        <dbReference type="Proteomes" id="UP000198211"/>
    </source>
</evidence>
<reference evidence="2" key="1">
    <citation type="submission" date="2017-03" db="EMBL/GenBank/DDBJ databases">
        <title>Phytopthora megakarya and P. palmivora, two closely related causual agents of cacao black pod achieved similar genome size and gene model numbers by different mechanisms.</title>
        <authorList>
            <person name="Ali S."/>
            <person name="Shao J."/>
            <person name="Larry D.J."/>
            <person name="Kronmiller B."/>
            <person name="Shen D."/>
            <person name="Strem M.D."/>
            <person name="Melnick R.L."/>
            <person name="Guiltinan M.J."/>
            <person name="Tyler B.M."/>
            <person name="Meinhardt L.W."/>
            <person name="Bailey B.A."/>
        </authorList>
    </citation>
    <scope>NUCLEOTIDE SEQUENCE [LARGE SCALE GENOMIC DNA]</scope>
    <source>
        <strain evidence="2">zdho120</strain>
    </source>
</reference>
<dbReference type="EMBL" id="NBNE01002137">
    <property type="protein sequence ID" value="OWZ11391.1"/>
    <property type="molecule type" value="Genomic_DNA"/>
</dbReference>
<dbReference type="AlphaFoldDB" id="A0A225W0W1"/>
<protein>
    <submittedName>
        <fullName evidence="1">Uncharacterized protein</fullName>
    </submittedName>
</protein>
<sequence length="98" mass="10610">MSVIQARLPDGTPITQVDAQQSAMEGTIQAQQQQAIAEYHLIRIKIQDVPVAMKVNVGDLRAVLELPSYSLRQPIRAPPSTTTPALVEDIVGAKHIDG</sequence>
<comment type="caution">
    <text evidence="1">The sequence shown here is derived from an EMBL/GenBank/DDBJ whole genome shotgun (WGS) entry which is preliminary data.</text>
</comment>
<evidence type="ECO:0000313" key="1">
    <source>
        <dbReference type="EMBL" id="OWZ11391.1"/>
    </source>
</evidence>
<name>A0A225W0W1_9STRA</name>
<dbReference type="OrthoDB" id="127485at2759"/>